<evidence type="ECO:0000313" key="2">
    <source>
        <dbReference type="EMBL" id="KAE9312636.1"/>
    </source>
</evidence>
<organism evidence="2 3">
    <name type="scientific">Phytophthora rubi</name>
    <dbReference type="NCBI Taxonomy" id="129364"/>
    <lineage>
        <taxon>Eukaryota</taxon>
        <taxon>Sar</taxon>
        <taxon>Stramenopiles</taxon>
        <taxon>Oomycota</taxon>
        <taxon>Peronosporomycetes</taxon>
        <taxon>Peronosporales</taxon>
        <taxon>Peronosporaceae</taxon>
        <taxon>Phytophthora</taxon>
    </lineage>
</organism>
<dbReference type="Proteomes" id="UP000434957">
    <property type="component" value="Unassembled WGS sequence"/>
</dbReference>
<evidence type="ECO:0000313" key="4">
    <source>
        <dbReference type="Proteomes" id="UP000435112"/>
    </source>
</evidence>
<accession>A0A6A4DQM3</accession>
<dbReference type="AlphaFoldDB" id="A0A6A4DQM3"/>
<evidence type="ECO:0000313" key="1">
    <source>
        <dbReference type="EMBL" id="KAE8976823.1"/>
    </source>
</evidence>
<name>A0A6A4DQM3_9STRA</name>
<gene>
    <name evidence="1" type="ORF">PR002_g25199</name>
    <name evidence="2" type="ORF">PR003_g19717</name>
</gene>
<comment type="caution">
    <text evidence="2">The sequence shown here is derived from an EMBL/GenBank/DDBJ whole genome shotgun (WGS) entry which is preliminary data.</text>
</comment>
<reference evidence="2 3" key="1">
    <citation type="submission" date="2018-08" db="EMBL/GenBank/DDBJ databases">
        <title>Genomic investigation of the strawberry pathogen Phytophthora fragariae indicates pathogenicity is determined by transcriptional variation in three key races.</title>
        <authorList>
            <person name="Adams T.M."/>
            <person name="Armitage A.D."/>
            <person name="Sobczyk M.K."/>
            <person name="Bates H.J."/>
            <person name="Dunwell J.M."/>
            <person name="Nellist C.F."/>
            <person name="Harrison R.J."/>
        </authorList>
    </citation>
    <scope>NUCLEOTIDE SEQUENCE [LARGE SCALE GENOMIC DNA]</scope>
    <source>
        <strain evidence="1 4">SCRP324</strain>
        <strain evidence="2 3">SCRP333</strain>
    </source>
</reference>
<dbReference type="Proteomes" id="UP000435112">
    <property type="component" value="Unassembled WGS sequence"/>
</dbReference>
<keyword evidence="3" id="KW-1185">Reference proteome</keyword>
<dbReference type="EMBL" id="QXFT01001685">
    <property type="protein sequence ID" value="KAE9312636.1"/>
    <property type="molecule type" value="Genomic_DNA"/>
</dbReference>
<sequence length="140" mass="15451">MAESLLAVAAIVKCSACRYAYVVYMYICRPRVVVRGRGVETNQGFGKGSGRQADDRKSWTIGTRPRANGSSCDCCCVDEWAVSRAGHQRVIFGRSRVAEISWFGVIPLPCACLPARVVHPRKVYRQVASQCVRGSLRARV</sequence>
<proteinExistence type="predicted"/>
<evidence type="ECO:0000313" key="3">
    <source>
        <dbReference type="Proteomes" id="UP000434957"/>
    </source>
</evidence>
<protein>
    <submittedName>
        <fullName evidence="2">Uncharacterized protein</fullName>
    </submittedName>
</protein>
<dbReference type="OrthoDB" id="10577666at2759"/>
<dbReference type="EMBL" id="QXFU01003271">
    <property type="protein sequence ID" value="KAE8976823.1"/>
    <property type="molecule type" value="Genomic_DNA"/>
</dbReference>